<feature type="domain" description="Solute-binding protein family 5" evidence="4">
    <location>
        <begin position="135"/>
        <end position="544"/>
    </location>
</feature>
<dbReference type="PANTHER" id="PTHR30290:SF64">
    <property type="entry name" value="ABC TRANSPORTER PERIPLASMIC BINDING PROTEIN"/>
    <property type="match status" value="1"/>
</dbReference>
<comment type="subcellular location">
    <subcellularLocation>
        <location evidence="1">Periplasm</location>
    </subcellularLocation>
</comment>
<proteinExistence type="inferred from homology"/>
<dbReference type="InterPro" id="IPR039424">
    <property type="entry name" value="SBP_5"/>
</dbReference>
<dbReference type="Pfam" id="PF00496">
    <property type="entry name" value="SBP_bac_5"/>
    <property type="match status" value="1"/>
</dbReference>
<sequence>MQASPRRPDIFAPGSRATRPPLTRARLALGTALLGLGLLMGPATAQESGTPAAAGTPEWRHGLSLMGQPKYPAGFKHFDYVNPDAPKTGLLRLSVDGTFDSLNDIVPRGTPAGGLQLIYDTLMASAFDEVATEYGLLAEAVSYPADYSSVSYRLRPEAKWHDGQPVTAEDVVWSFEQLTKNNPRQAYYYSHVKKAEVTGEREVTFTFDQAGNRELPQIVGQIRVMPKHWWTGTNANGKPRDISQGTLEVPLGSGPYKVKQVTPGRAISFERVPDYWGKDLPVNIGTNNFAEQRYEYFRDGTVELEAFKGDQYDFRVETSAKDWATAYNFPAVKAGKVILEEFPDRASGSMQAFIPNLRRTKFQDQRVRRALNYALDFDGMNRTLFFGQYKRTASFFQNTELASSGLPQGLELEILESVKDKVPASVFTQPYQNPPDGGEEVRRANLREAAKLLREAGYEVKGGKLVNAQGEPLTIEILLANPAFERVALFYKPTLERLGITVNIRQVDVSQYINRLRARDFDMIITGWGQSLSPGNEQRDFWSTAAADREGSGNYAGIKDAGIDALIEKVIYATSRDELVAATRALDRVLLAHDYVIPTWNYPNTRTARWNRFSHPEKLPQYSFGFPDIWWWDAQKAAQTGGTQ</sequence>
<keyword evidence="3" id="KW-0732">Signal</keyword>
<dbReference type="Gene3D" id="3.10.105.10">
    <property type="entry name" value="Dipeptide-binding Protein, Domain 3"/>
    <property type="match status" value="1"/>
</dbReference>
<dbReference type="AlphaFoldDB" id="A0A5S9N9A7"/>
<dbReference type="InterPro" id="IPR000914">
    <property type="entry name" value="SBP_5_dom"/>
</dbReference>
<evidence type="ECO:0000256" key="2">
    <source>
        <dbReference type="ARBA" id="ARBA00005695"/>
    </source>
</evidence>
<dbReference type="PIRSF" id="PIRSF002741">
    <property type="entry name" value="MppA"/>
    <property type="match status" value="1"/>
</dbReference>
<evidence type="ECO:0000256" key="1">
    <source>
        <dbReference type="ARBA" id="ARBA00004418"/>
    </source>
</evidence>
<dbReference type="CDD" id="cd08497">
    <property type="entry name" value="MbnE-like"/>
    <property type="match status" value="1"/>
</dbReference>
<dbReference type="Proteomes" id="UP000433050">
    <property type="component" value="Unassembled WGS sequence"/>
</dbReference>
<protein>
    <recommendedName>
        <fullName evidence="4">Solute-binding protein family 5 domain-containing protein</fullName>
    </recommendedName>
</protein>
<dbReference type="InterPro" id="IPR030678">
    <property type="entry name" value="Peptide/Ni-bd"/>
</dbReference>
<dbReference type="GO" id="GO:0030288">
    <property type="term" value="C:outer membrane-bounded periplasmic space"/>
    <property type="evidence" value="ECO:0007669"/>
    <property type="project" value="TreeGrafter"/>
</dbReference>
<evidence type="ECO:0000259" key="4">
    <source>
        <dbReference type="Pfam" id="PF00496"/>
    </source>
</evidence>
<evidence type="ECO:0000256" key="3">
    <source>
        <dbReference type="ARBA" id="ARBA00022729"/>
    </source>
</evidence>
<dbReference type="Gene3D" id="3.40.190.10">
    <property type="entry name" value="Periplasmic binding protein-like II"/>
    <property type="match status" value="1"/>
</dbReference>
<keyword evidence="6" id="KW-1185">Reference proteome</keyword>
<evidence type="ECO:0000313" key="6">
    <source>
        <dbReference type="Proteomes" id="UP000433050"/>
    </source>
</evidence>
<dbReference type="EMBL" id="CACSAS010000001">
    <property type="protein sequence ID" value="CAA0085808.1"/>
    <property type="molecule type" value="Genomic_DNA"/>
</dbReference>
<dbReference type="GO" id="GO:0043190">
    <property type="term" value="C:ATP-binding cassette (ABC) transporter complex"/>
    <property type="evidence" value="ECO:0007669"/>
    <property type="project" value="InterPro"/>
</dbReference>
<dbReference type="GO" id="GO:0042884">
    <property type="term" value="P:microcin transport"/>
    <property type="evidence" value="ECO:0007669"/>
    <property type="project" value="TreeGrafter"/>
</dbReference>
<dbReference type="GO" id="GO:1904680">
    <property type="term" value="F:peptide transmembrane transporter activity"/>
    <property type="evidence" value="ECO:0007669"/>
    <property type="project" value="TreeGrafter"/>
</dbReference>
<dbReference type="SUPFAM" id="SSF53850">
    <property type="entry name" value="Periplasmic binding protein-like II"/>
    <property type="match status" value="1"/>
</dbReference>
<comment type="similarity">
    <text evidence="2">Belongs to the bacterial solute-binding protein 5 family.</text>
</comment>
<name>A0A5S9N9A7_9HYPH</name>
<evidence type="ECO:0000313" key="5">
    <source>
        <dbReference type="EMBL" id="CAA0085808.1"/>
    </source>
</evidence>
<accession>A0A5S9N9A7</accession>
<dbReference type="GO" id="GO:0015833">
    <property type="term" value="P:peptide transport"/>
    <property type="evidence" value="ECO:0007669"/>
    <property type="project" value="TreeGrafter"/>
</dbReference>
<reference evidence="5 6" key="1">
    <citation type="submission" date="2019-12" db="EMBL/GenBank/DDBJ databases">
        <authorList>
            <person name="Reyes-Prieto M."/>
        </authorList>
    </citation>
    <scope>NUCLEOTIDE SEQUENCE [LARGE SCALE GENOMIC DNA]</scope>
    <source>
        <strain evidence="5">HF14-78462</strain>
    </source>
</reference>
<gene>
    <name evidence="5" type="ORF">STARVERO_00085</name>
</gene>
<dbReference type="PANTHER" id="PTHR30290">
    <property type="entry name" value="PERIPLASMIC BINDING COMPONENT OF ABC TRANSPORTER"/>
    <property type="match status" value="1"/>
</dbReference>
<organism evidence="5 6">
    <name type="scientific">Starkeya nomas</name>
    <dbReference type="NCBI Taxonomy" id="2666134"/>
    <lineage>
        <taxon>Bacteria</taxon>
        <taxon>Pseudomonadati</taxon>
        <taxon>Pseudomonadota</taxon>
        <taxon>Alphaproteobacteria</taxon>
        <taxon>Hyphomicrobiales</taxon>
        <taxon>Xanthobacteraceae</taxon>
        <taxon>Starkeya</taxon>
    </lineage>
</organism>